<proteinExistence type="predicted"/>
<feature type="domain" description="HTH luxR-type" evidence="2">
    <location>
        <begin position="90"/>
        <end position="155"/>
    </location>
</feature>
<dbReference type="STRING" id="1123269.NX02_16605"/>
<dbReference type="CDD" id="cd06170">
    <property type="entry name" value="LuxR_C_like"/>
    <property type="match status" value="1"/>
</dbReference>
<dbReference type="EMBL" id="CP006644">
    <property type="protein sequence ID" value="AHE54999.1"/>
    <property type="molecule type" value="Genomic_DNA"/>
</dbReference>
<dbReference type="PRINTS" id="PR00038">
    <property type="entry name" value="HTHLUXR"/>
</dbReference>
<dbReference type="SUPFAM" id="SSF52172">
    <property type="entry name" value="CheY-like"/>
    <property type="match status" value="1"/>
</dbReference>
<keyword evidence="4" id="KW-1185">Reference proteome</keyword>
<dbReference type="GO" id="GO:0006355">
    <property type="term" value="P:regulation of DNA-templated transcription"/>
    <property type="evidence" value="ECO:0007669"/>
    <property type="project" value="InterPro"/>
</dbReference>
<reference evidence="3 4" key="1">
    <citation type="submission" date="2013-07" db="EMBL/GenBank/DDBJ databases">
        <title>Completed genome of Sphingomonas sanxanigenens NX02.</title>
        <authorList>
            <person name="Ma T."/>
            <person name="Huang H."/>
            <person name="Wu M."/>
            <person name="Li X."/>
            <person name="Li G."/>
        </authorList>
    </citation>
    <scope>NUCLEOTIDE SEQUENCE [LARGE SCALE GENOMIC DNA]</scope>
    <source>
        <strain evidence="3 4">NX02</strain>
    </source>
</reference>
<dbReference type="AlphaFoldDB" id="W0AAR4"/>
<dbReference type="PANTHER" id="PTHR43214">
    <property type="entry name" value="TWO-COMPONENT RESPONSE REGULATOR"/>
    <property type="match status" value="1"/>
</dbReference>
<protein>
    <recommendedName>
        <fullName evidence="2">HTH luxR-type domain-containing protein</fullName>
    </recommendedName>
</protein>
<accession>W0AAR4</accession>
<dbReference type="InterPro" id="IPR039420">
    <property type="entry name" value="WalR-like"/>
</dbReference>
<dbReference type="HOGENOM" id="CLU_1420649_0_0_5"/>
<dbReference type="eggNOG" id="COG2197">
    <property type="taxonomic scope" value="Bacteria"/>
</dbReference>
<evidence type="ECO:0000259" key="2">
    <source>
        <dbReference type="PROSITE" id="PS50043"/>
    </source>
</evidence>
<name>W0AAR4_9SPHN</name>
<dbReference type="PANTHER" id="PTHR43214:SF42">
    <property type="entry name" value="TRANSCRIPTIONAL REGULATORY PROTEIN DESR"/>
    <property type="match status" value="1"/>
</dbReference>
<dbReference type="KEGG" id="ssan:NX02_16605"/>
<evidence type="ECO:0000313" key="3">
    <source>
        <dbReference type="EMBL" id="AHE54999.1"/>
    </source>
</evidence>
<dbReference type="InterPro" id="IPR000792">
    <property type="entry name" value="Tscrpt_reg_LuxR_C"/>
</dbReference>
<dbReference type="Gene3D" id="3.40.50.2300">
    <property type="match status" value="1"/>
</dbReference>
<dbReference type="PATRIC" id="fig|1123269.5.peg.3251"/>
<gene>
    <name evidence="3" type="ORF">NX02_16605</name>
</gene>
<dbReference type="InterPro" id="IPR011006">
    <property type="entry name" value="CheY-like_superfamily"/>
</dbReference>
<dbReference type="Proteomes" id="UP000018851">
    <property type="component" value="Chromosome"/>
</dbReference>
<organism evidence="3 4">
    <name type="scientific">Sphingomonas sanxanigenens DSM 19645 = NX02</name>
    <dbReference type="NCBI Taxonomy" id="1123269"/>
    <lineage>
        <taxon>Bacteria</taxon>
        <taxon>Pseudomonadati</taxon>
        <taxon>Pseudomonadota</taxon>
        <taxon>Alphaproteobacteria</taxon>
        <taxon>Sphingomonadales</taxon>
        <taxon>Sphingomonadaceae</taxon>
        <taxon>Sphingomonas</taxon>
    </lineage>
</organism>
<keyword evidence="1" id="KW-0238">DNA-binding</keyword>
<dbReference type="InterPro" id="IPR016032">
    <property type="entry name" value="Sig_transdc_resp-reg_C-effctor"/>
</dbReference>
<dbReference type="Pfam" id="PF00196">
    <property type="entry name" value="GerE"/>
    <property type="match status" value="1"/>
</dbReference>
<dbReference type="GO" id="GO:0003677">
    <property type="term" value="F:DNA binding"/>
    <property type="evidence" value="ECO:0007669"/>
    <property type="project" value="UniProtKB-KW"/>
</dbReference>
<sequence length="191" mass="21140">MEQDGIDRISELIGRFDRAKLVVLTENFDFDTMSRIFAAGAYGYVLNDVPYQAFLAKMQLVSMGEKVAPADLIDTLRDLHQTDGRDNHSADVARFDLTPREQDILRGLVMGLPNKVISRELGVSEATVKLAVKTIFRKLSVHNRTQAAILARELGLFADRSPPRTTSRAALILFLAGAALTQSLDNWPGLI</sequence>
<dbReference type="PROSITE" id="PS50043">
    <property type="entry name" value="HTH_LUXR_2"/>
    <property type="match status" value="1"/>
</dbReference>
<evidence type="ECO:0000256" key="1">
    <source>
        <dbReference type="ARBA" id="ARBA00023125"/>
    </source>
</evidence>
<dbReference type="SUPFAM" id="SSF46894">
    <property type="entry name" value="C-terminal effector domain of the bipartite response regulators"/>
    <property type="match status" value="1"/>
</dbReference>
<evidence type="ECO:0000313" key="4">
    <source>
        <dbReference type="Proteomes" id="UP000018851"/>
    </source>
</evidence>
<dbReference type="SMART" id="SM00421">
    <property type="entry name" value="HTH_LUXR"/>
    <property type="match status" value="1"/>
</dbReference>